<dbReference type="AlphaFoldDB" id="A0A5E4T400"/>
<dbReference type="EMBL" id="CABPSI010000001">
    <property type="protein sequence ID" value="VVD81982.1"/>
    <property type="molecule type" value="Genomic_DNA"/>
</dbReference>
<keyword evidence="2" id="KW-1185">Reference proteome</keyword>
<gene>
    <name evidence="1" type="ORF">PIN31115_01162</name>
</gene>
<accession>A0A5E4T400</accession>
<protein>
    <submittedName>
        <fullName evidence="1">Uncharacterized protein</fullName>
    </submittedName>
</protein>
<name>A0A5E4T400_9BURK</name>
<reference evidence="1 2" key="1">
    <citation type="submission" date="2019-08" db="EMBL/GenBank/DDBJ databases">
        <authorList>
            <person name="Peeters C."/>
        </authorList>
    </citation>
    <scope>NUCLEOTIDE SEQUENCE [LARGE SCALE GENOMIC DNA]</scope>
    <source>
        <strain evidence="1 2">LMG 31115</strain>
    </source>
</reference>
<proteinExistence type="predicted"/>
<dbReference type="Proteomes" id="UP000333828">
    <property type="component" value="Unassembled WGS sequence"/>
</dbReference>
<organism evidence="1 2">
    <name type="scientific">Pandoraea iniqua</name>
    <dbReference type="NCBI Taxonomy" id="2508288"/>
    <lineage>
        <taxon>Bacteria</taxon>
        <taxon>Pseudomonadati</taxon>
        <taxon>Pseudomonadota</taxon>
        <taxon>Betaproteobacteria</taxon>
        <taxon>Burkholderiales</taxon>
        <taxon>Burkholderiaceae</taxon>
        <taxon>Pandoraea</taxon>
    </lineage>
</organism>
<evidence type="ECO:0000313" key="1">
    <source>
        <dbReference type="EMBL" id="VVD81982.1"/>
    </source>
</evidence>
<evidence type="ECO:0000313" key="2">
    <source>
        <dbReference type="Proteomes" id="UP000333828"/>
    </source>
</evidence>
<sequence>MQYCPMTCATRLYVAKSRTEARRRVSVPTAYRLLEGIAKGLRWQGLEELLCAIPDSNDDFGIF</sequence>